<reference evidence="1 2" key="1">
    <citation type="submission" date="2014-04" db="EMBL/GenBank/DDBJ databases">
        <authorList>
            <consortium name="DOE Joint Genome Institute"/>
            <person name="Kuo A."/>
            <person name="Kohler A."/>
            <person name="Costa M.D."/>
            <person name="Nagy L.G."/>
            <person name="Floudas D."/>
            <person name="Copeland A."/>
            <person name="Barry K.W."/>
            <person name="Cichocki N."/>
            <person name="Veneault-Fourrey C."/>
            <person name="LaButti K."/>
            <person name="Lindquist E.A."/>
            <person name="Lipzen A."/>
            <person name="Lundell T."/>
            <person name="Morin E."/>
            <person name="Murat C."/>
            <person name="Sun H."/>
            <person name="Tunlid A."/>
            <person name="Henrissat B."/>
            <person name="Grigoriev I.V."/>
            <person name="Hibbett D.S."/>
            <person name="Martin F."/>
            <person name="Nordberg H.P."/>
            <person name="Cantor M.N."/>
            <person name="Hua S.X."/>
        </authorList>
    </citation>
    <scope>NUCLEOTIDE SEQUENCE [LARGE SCALE GENOMIC DNA]</scope>
    <source>
        <strain evidence="1 2">Marx 270</strain>
    </source>
</reference>
<dbReference type="AlphaFoldDB" id="A0A0C3PCQ4"/>
<organism evidence="1 2">
    <name type="scientific">Pisolithus tinctorius Marx 270</name>
    <dbReference type="NCBI Taxonomy" id="870435"/>
    <lineage>
        <taxon>Eukaryota</taxon>
        <taxon>Fungi</taxon>
        <taxon>Dikarya</taxon>
        <taxon>Basidiomycota</taxon>
        <taxon>Agaricomycotina</taxon>
        <taxon>Agaricomycetes</taxon>
        <taxon>Agaricomycetidae</taxon>
        <taxon>Boletales</taxon>
        <taxon>Sclerodermatineae</taxon>
        <taxon>Pisolithaceae</taxon>
        <taxon>Pisolithus</taxon>
    </lineage>
</organism>
<evidence type="ECO:0000313" key="1">
    <source>
        <dbReference type="EMBL" id="KIO05524.1"/>
    </source>
</evidence>
<sequence>MSANRTPRLSQLVNASTPDPAEAEKAVLREQIAAALAGLVTEAKCVPDDQEDMQEEKMIWLRRWEEKMAALMPLVEQGKMLGVSVWVDTADAPIVSQSVDCWYKPNKSNTKDK</sequence>
<protein>
    <submittedName>
        <fullName evidence="1">Uncharacterized protein</fullName>
    </submittedName>
</protein>
<gene>
    <name evidence="1" type="ORF">M404DRAFT_25233</name>
</gene>
<name>A0A0C3PCQ4_PISTI</name>
<dbReference type="Proteomes" id="UP000054217">
    <property type="component" value="Unassembled WGS sequence"/>
</dbReference>
<dbReference type="InParanoid" id="A0A0C3PCQ4"/>
<keyword evidence="2" id="KW-1185">Reference proteome</keyword>
<proteinExistence type="predicted"/>
<accession>A0A0C3PCQ4</accession>
<evidence type="ECO:0000313" key="2">
    <source>
        <dbReference type="Proteomes" id="UP000054217"/>
    </source>
</evidence>
<reference evidence="2" key="2">
    <citation type="submission" date="2015-01" db="EMBL/GenBank/DDBJ databases">
        <title>Evolutionary Origins and Diversification of the Mycorrhizal Mutualists.</title>
        <authorList>
            <consortium name="DOE Joint Genome Institute"/>
            <consortium name="Mycorrhizal Genomics Consortium"/>
            <person name="Kohler A."/>
            <person name="Kuo A."/>
            <person name="Nagy L.G."/>
            <person name="Floudas D."/>
            <person name="Copeland A."/>
            <person name="Barry K.W."/>
            <person name="Cichocki N."/>
            <person name="Veneault-Fourrey C."/>
            <person name="LaButti K."/>
            <person name="Lindquist E.A."/>
            <person name="Lipzen A."/>
            <person name="Lundell T."/>
            <person name="Morin E."/>
            <person name="Murat C."/>
            <person name="Riley R."/>
            <person name="Ohm R."/>
            <person name="Sun H."/>
            <person name="Tunlid A."/>
            <person name="Henrissat B."/>
            <person name="Grigoriev I.V."/>
            <person name="Hibbett D.S."/>
            <person name="Martin F."/>
        </authorList>
    </citation>
    <scope>NUCLEOTIDE SEQUENCE [LARGE SCALE GENOMIC DNA]</scope>
    <source>
        <strain evidence="2">Marx 270</strain>
    </source>
</reference>
<dbReference type="EMBL" id="KN831966">
    <property type="protein sequence ID" value="KIO05524.1"/>
    <property type="molecule type" value="Genomic_DNA"/>
</dbReference>
<dbReference type="OrthoDB" id="2693563at2759"/>
<dbReference type="HOGENOM" id="CLU_043974_2_1_1"/>